<gene>
    <name evidence="2" type="ORF">Fot_05949</name>
</gene>
<sequence length="174" mass="19000">MGKGPGLYSDIGKRARDLFYRDHLSDQKFTVTTYSQTGVTLTSSRTKKGDIFLADINTQSKHKNITTDVKVDTSSNLFTTVTVEELALGMKAILSFRVADQRSRKLEVQYLHNYAGISSCDGLTANPIVNFSGVVGNNTLTLGSDLSFDTRGALSKCNFRASFTNVDLIASLTL</sequence>
<organism evidence="2 3">
    <name type="scientific">Forsythia ovata</name>
    <dbReference type="NCBI Taxonomy" id="205694"/>
    <lineage>
        <taxon>Eukaryota</taxon>
        <taxon>Viridiplantae</taxon>
        <taxon>Streptophyta</taxon>
        <taxon>Embryophyta</taxon>
        <taxon>Tracheophyta</taxon>
        <taxon>Spermatophyta</taxon>
        <taxon>Magnoliopsida</taxon>
        <taxon>eudicotyledons</taxon>
        <taxon>Gunneridae</taxon>
        <taxon>Pentapetalae</taxon>
        <taxon>asterids</taxon>
        <taxon>lamiids</taxon>
        <taxon>Lamiales</taxon>
        <taxon>Oleaceae</taxon>
        <taxon>Forsythieae</taxon>
        <taxon>Forsythia</taxon>
    </lineage>
</organism>
<keyword evidence="3" id="KW-1185">Reference proteome</keyword>
<protein>
    <submittedName>
        <fullName evidence="2">Mitochondrial outer membrane protein porin 1</fullName>
    </submittedName>
</protein>
<dbReference type="EMBL" id="JBFOLJ010000002">
    <property type="protein sequence ID" value="KAL2552330.1"/>
    <property type="molecule type" value="Genomic_DNA"/>
</dbReference>
<proteinExistence type="inferred from homology"/>
<dbReference type="Pfam" id="PF01459">
    <property type="entry name" value="Porin_3"/>
    <property type="match status" value="1"/>
</dbReference>
<reference evidence="3" key="1">
    <citation type="submission" date="2024-07" db="EMBL/GenBank/DDBJ databases">
        <title>Two chromosome-level genome assemblies of Korean endemic species Abeliophyllum distichum and Forsythia ovata (Oleaceae).</title>
        <authorList>
            <person name="Jang H."/>
        </authorList>
    </citation>
    <scope>NUCLEOTIDE SEQUENCE [LARGE SCALE GENOMIC DNA]</scope>
</reference>
<evidence type="ECO:0000313" key="2">
    <source>
        <dbReference type="EMBL" id="KAL2552330.1"/>
    </source>
</evidence>
<dbReference type="PANTHER" id="PTHR11743">
    <property type="entry name" value="VOLTAGE-DEPENDENT ANION-SELECTIVE CHANNEL"/>
    <property type="match status" value="1"/>
</dbReference>
<dbReference type="Proteomes" id="UP001604277">
    <property type="component" value="Unassembled WGS sequence"/>
</dbReference>
<dbReference type="Gene3D" id="2.40.160.10">
    <property type="entry name" value="Porin"/>
    <property type="match status" value="1"/>
</dbReference>
<dbReference type="GO" id="GO:0005739">
    <property type="term" value="C:mitochondrion"/>
    <property type="evidence" value="ECO:0007669"/>
    <property type="project" value="UniProtKB-ARBA"/>
</dbReference>
<dbReference type="PANTHER" id="PTHR11743:SF60">
    <property type="entry name" value="MITOCHONDRIAL OUTER MEMBRANE PROTEIN PORIN 1"/>
    <property type="match status" value="1"/>
</dbReference>
<dbReference type="AlphaFoldDB" id="A0ABD1WRK7"/>
<dbReference type="InterPro" id="IPR027246">
    <property type="entry name" value="Porin_Euk/Tom40"/>
</dbReference>
<accession>A0ABD1WRK7</accession>
<dbReference type="InterPro" id="IPR001925">
    <property type="entry name" value="Porin_Euk"/>
</dbReference>
<name>A0ABD1WRK7_9LAMI</name>
<dbReference type="InterPro" id="IPR023614">
    <property type="entry name" value="Porin_dom_sf"/>
</dbReference>
<comment type="caution">
    <text evidence="2">The sequence shown here is derived from an EMBL/GenBank/DDBJ whole genome shotgun (WGS) entry which is preliminary data.</text>
</comment>
<comment type="similarity">
    <text evidence="1">Belongs to the eukaryotic mitochondrial porin (TC 1.B.8.1) family.</text>
</comment>
<evidence type="ECO:0000256" key="1">
    <source>
        <dbReference type="ARBA" id="ARBA00009624"/>
    </source>
</evidence>
<evidence type="ECO:0000313" key="3">
    <source>
        <dbReference type="Proteomes" id="UP001604277"/>
    </source>
</evidence>
<dbReference type="CDD" id="cd07306">
    <property type="entry name" value="Porin3_VDAC"/>
    <property type="match status" value="1"/>
</dbReference>